<organism evidence="2 3">
    <name type="scientific">Planococcus massiliensis</name>
    <dbReference type="NCBI Taxonomy" id="1499687"/>
    <lineage>
        <taxon>Bacteria</taxon>
        <taxon>Bacillati</taxon>
        <taxon>Bacillota</taxon>
        <taxon>Bacilli</taxon>
        <taxon>Bacillales</taxon>
        <taxon>Caryophanaceae</taxon>
        <taxon>Planococcus</taxon>
    </lineage>
</organism>
<sequence>MKNRDLLIGFVTGVAATFIIKEVYDRKEKLYPADDVLSSVKAAFKEEGPIDGSWIFMKTEPYKQHAITTDVYKGGITRHSQDELEQFEFLADAYTGAVLEVTKV</sequence>
<dbReference type="EMBL" id="CCXS01000001">
    <property type="protein sequence ID" value="CEG23301.1"/>
    <property type="molecule type" value="Genomic_DNA"/>
</dbReference>
<feature type="domain" description="PepSY" evidence="1">
    <location>
        <begin position="40"/>
        <end position="101"/>
    </location>
</feature>
<name>A0A098EPQ5_9BACL</name>
<protein>
    <recommendedName>
        <fullName evidence="1">PepSY domain-containing protein</fullName>
    </recommendedName>
</protein>
<dbReference type="InterPro" id="IPR025711">
    <property type="entry name" value="PepSY"/>
</dbReference>
<evidence type="ECO:0000313" key="3">
    <source>
        <dbReference type="Proteomes" id="UP000043699"/>
    </source>
</evidence>
<keyword evidence="3" id="KW-1185">Reference proteome</keyword>
<proteinExistence type="predicted"/>
<gene>
    <name evidence="2" type="ORF">BN1080_02252</name>
</gene>
<dbReference type="OrthoDB" id="2989832at2"/>
<dbReference type="STRING" id="1499687.BN1080_02252"/>
<dbReference type="RefSeq" id="WP_052652073.1">
    <property type="nucleotide sequence ID" value="NZ_CCXS01000001.1"/>
</dbReference>
<evidence type="ECO:0000313" key="2">
    <source>
        <dbReference type="EMBL" id="CEG23301.1"/>
    </source>
</evidence>
<accession>A0A098EPQ5</accession>
<reference evidence="2 3" key="1">
    <citation type="submission" date="2014-09" db="EMBL/GenBank/DDBJ databases">
        <authorList>
            <person name="Urmite Genomes Urmite Genomes"/>
        </authorList>
    </citation>
    <scope>NUCLEOTIDE SEQUENCE [LARGE SCALE GENOMIC DNA]</scope>
    <source>
        <strain evidence="2 3">ES2</strain>
    </source>
</reference>
<dbReference type="AlphaFoldDB" id="A0A098EPQ5"/>
<dbReference type="Pfam" id="PF03413">
    <property type="entry name" value="PepSY"/>
    <property type="match status" value="1"/>
</dbReference>
<evidence type="ECO:0000259" key="1">
    <source>
        <dbReference type="Pfam" id="PF03413"/>
    </source>
</evidence>
<dbReference type="Proteomes" id="UP000043699">
    <property type="component" value="Unassembled WGS sequence"/>
</dbReference>